<evidence type="ECO:0000313" key="4">
    <source>
        <dbReference type="EMBL" id="QXE25814.1"/>
    </source>
</evidence>
<accession>A0A975Y707</accession>
<dbReference type="InterPro" id="IPR045039">
    <property type="entry name" value="NSI-like"/>
</dbReference>
<dbReference type="PANTHER" id="PTHR43626:SF4">
    <property type="entry name" value="GCN5-RELATED N-ACETYLTRANSFERASE 2, CHLOROPLASTIC"/>
    <property type="match status" value="1"/>
</dbReference>
<dbReference type="AlphaFoldDB" id="A0A975Y707"/>
<evidence type="ECO:0000313" key="5">
    <source>
        <dbReference type="Proteomes" id="UP000683511"/>
    </source>
</evidence>
<dbReference type="GO" id="GO:0005737">
    <property type="term" value="C:cytoplasm"/>
    <property type="evidence" value="ECO:0007669"/>
    <property type="project" value="TreeGrafter"/>
</dbReference>
<keyword evidence="5" id="KW-1185">Reference proteome</keyword>
<dbReference type="InterPro" id="IPR000182">
    <property type="entry name" value="GNAT_dom"/>
</dbReference>
<dbReference type="GO" id="GO:0008080">
    <property type="term" value="F:N-acetyltransferase activity"/>
    <property type="evidence" value="ECO:0007669"/>
    <property type="project" value="InterPro"/>
</dbReference>
<protein>
    <submittedName>
        <fullName evidence="4">GCN5-related N-acetyltransferase</fullName>
    </submittedName>
</protein>
<dbReference type="EMBL" id="CP021056">
    <property type="protein sequence ID" value="QXE25814.1"/>
    <property type="molecule type" value="Genomic_DNA"/>
</dbReference>
<evidence type="ECO:0000256" key="1">
    <source>
        <dbReference type="ARBA" id="ARBA00022679"/>
    </source>
</evidence>
<feature type="domain" description="N-acetyltransferase" evidence="3">
    <location>
        <begin position="4"/>
        <end position="137"/>
    </location>
</feature>
<dbReference type="Proteomes" id="UP000683511">
    <property type="component" value="Chromosome"/>
</dbReference>
<dbReference type="SUPFAM" id="SSF55729">
    <property type="entry name" value="Acyl-CoA N-acyltransferases (Nat)"/>
    <property type="match status" value="1"/>
</dbReference>
<sequence length="137" mass="16140">MNYQVVSHLNEQQILTLVELYQNEFWSKNRKYEDVLRMLKHSDIIIALLDEDEQLIGFSRILTDFVYRATLYDVIISPSYRNIGLGAKLLETAINHPQLKDVETIALYCLPNMIPFYQRWGFSTKTNGLQLMYRCSQ</sequence>
<name>A0A975Y707_9NOST</name>
<proteinExistence type="predicted"/>
<dbReference type="Pfam" id="PF00583">
    <property type="entry name" value="Acetyltransf_1"/>
    <property type="match status" value="1"/>
</dbReference>
<dbReference type="InterPro" id="IPR016181">
    <property type="entry name" value="Acyl_CoA_acyltransferase"/>
</dbReference>
<dbReference type="Gene3D" id="3.40.630.30">
    <property type="match status" value="1"/>
</dbReference>
<evidence type="ECO:0000256" key="2">
    <source>
        <dbReference type="ARBA" id="ARBA00023315"/>
    </source>
</evidence>
<gene>
    <name evidence="4" type="ORF">B6N60_04534</name>
</gene>
<keyword evidence="1" id="KW-0808">Transferase</keyword>
<dbReference type="RefSeq" id="WP_190605645.1">
    <property type="nucleotide sequence ID" value="NZ_CP021056.1"/>
</dbReference>
<dbReference type="PROSITE" id="PS51186">
    <property type="entry name" value="GNAT"/>
    <property type="match status" value="1"/>
</dbReference>
<organism evidence="4 5">
    <name type="scientific">Richelia sinica FACHB-800</name>
    <dbReference type="NCBI Taxonomy" id="1357546"/>
    <lineage>
        <taxon>Bacteria</taxon>
        <taxon>Bacillati</taxon>
        <taxon>Cyanobacteriota</taxon>
        <taxon>Cyanophyceae</taxon>
        <taxon>Nostocales</taxon>
        <taxon>Nostocaceae</taxon>
        <taxon>Richelia</taxon>
    </lineage>
</organism>
<dbReference type="PANTHER" id="PTHR43626">
    <property type="entry name" value="ACYL-COA N-ACYLTRANSFERASE"/>
    <property type="match status" value="1"/>
</dbReference>
<reference evidence="4" key="1">
    <citation type="submission" date="2017-04" db="EMBL/GenBank/DDBJ databases">
        <title>Genome deletions in a multicellular cyanobacterial endosymbiont for morphological adaptation in marine diatoms.</title>
        <authorList>
            <person name="Wang Y."/>
            <person name="Gao H."/>
            <person name="Li R."/>
            <person name="Xu X."/>
        </authorList>
    </citation>
    <scope>NUCLEOTIDE SEQUENCE</scope>
    <source>
        <strain evidence="4">FACHB 800</strain>
    </source>
</reference>
<dbReference type="KEGG" id="rsin:B6N60_04534"/>
<dbReference type="CDD" id="cd04301">
    <property type="entry name" value="NAT_SF"/>
    <property type="match status" value="1"/>
</dbReference>
<keyword evidence="2" id="KW-0012">Acyltransferase</keyword>
<evidence type="ECO:0000259" key="3">
    <source>
        <dbReference type="PROSITE" id="PS51186"/>
    </source>
</evidence>